<comment type="caution">
    <text evidence="2">The sequence shown here is derived from an EMBL/GenBank/DDBJ whole genome shotgun (WGS) entry which is preliminary data.</text>
</comment>
<evidence type="ECO:0000313" key="3">
    <source>
        <dbReference type="Proteomes" id="UP001281761"/>
    </source>
</evidence>
<gene>
    <name evidence="2" type="ORF">BLNAU_10686</name>
</gene>
<proteinExistence type="predicted"/>
<name>A0ABQ9XSL7_9EUKA</name>
<dbReference type="PROSITE" id="PS50176">
    <property type="entry name" value="ARM_REPEAT"/>
    <property type="match status" value="1"/>
</dbReference>
<organism evidence="2 3">
    <name type="scientific">Blattamonas nauphoetae</name>
    <dbReference type="NCBI Taxonomy" id="2049346"/>
    <lineage>
        <taxon>Eukaryota</taxon>
        <taxon>Metamonada</taxon>
        <taxon>Preaxostyla</taxon>
        <taxon>Oxymonadida</taxon>
        <taxon>Blattamonas</taxon>
    </lineage>
</organism>
<dbReference type="Proteomes" id="UP001281761">
    <property type="component" value="Unassembled WGS sequence"/>
</dbReference>
<evidence type="ECO:0000256" key="1">
    <source>
        <dbReference type="PROSITE-ProRule" id="PRU00259"/>
    </source>
</evidence>
<dbReference type="InterPro" id="IPR000225">
    <property type="entry name" value="Armadillo"/>
</dbReference>
<reference evidence="2 3" key="1">
    <citation type="journal article" date="2022" name="bioRxiv">
        <title>Genomics of Preaxostyla Flagellates Illuminates Evolutionary Transitions and the Path Towards Mitochondrial Loss.</title>
        <authorList>
            <person name="Novak L.V.F."/>
            <person name="Treitli S.C."/>
            <person name="Pyrih J."/>
            <person name="Halakuc P."/>
            <person name="Pipaliya S.V."/>
            <person name="Vacek V."/>
            <person name="Brzon O."/>
            <person name="Soukal P."/>
            <person name="Eme L."/>
            <person name="Dacks J.B."/>
            <person name="Karnkowska A."/>
            <person name="Elias M."/>
            <person name="Hampl V."/>
        </authorList>
    </citation>
    <scope>NUCLEOTIDE SEQUENCE [LARGE SCALE GENOMIC DNA]</scope>
    <source>
        <strain evidence="2">NAU3</strain>
        <tissue evidence="2">Gut</tissue>
    </source>
</reference>
<accession>A0ABQ9XSL7</accession>
<sequence>MTTSGVTIWERSSMLKLHMCGGDMTSTRIEVGRELWPFNEERPPDFLLGKYKHRKSFGQASRYYQSLICFVKERNSLYLTDVTSYACRFLWCLSPDSWYQCSPDDILYKLVPTSDGSCSGFVESIVVLLTTNDDDLVKAALKLLRDLWSNTSPATHFDILASGLFALLPEYFYEEQLLDSQAPNNSDSSPDSTCEICEKRNISVESFHQTFVDYFLEPIEPFLEIIFTFRREFEYEKQVLIFSNLITKILESSPHMEQMTEYILSSSSFALAYTDSLAFFESHTVTVALLDHVLDDVCSWLEEYPTVQKRERQILAKLREEGLSDEIELFCILSGSLSGKIVLIT</sequence>
<keyword evidence="3" id="KW-1185">Reference proteome</keyword>
<dbReference type="EMBL" id="JARBJD010000079">
    <property type="protein sequence ID" value="KAK2954354.1"/>
    <property type="molecule type" value="Genomic_DNA"/>
</dbReference>
<evidence type="ECO:0000313" key="2">
    <source>
        <dbReference type="EMBL" id="KAK2954354.1"/>
    </source>
</evidence>
<feature type="repeat" description="ARM" evidence="1">
    <location>
        <begin position="120"/>
        <end position="147"/>
    </location>
</feature>
<protein>
    <submittedName>
        <fullName evidence="2">Uncharacterized protein</fullName>
    </submittedName>
</protein>